<feature type="transmembrane region" description="Helical" evidence="5">
    <location>
        <begin position="84"/>
        <end position="102"/>
    </location>
</feature>
<evidence type="ECO:0000256" key="2">
    <source>
        <dbReference type="ARBA" id="ARBA00022692"/>
    </source>
</evidence>
<dbReference type="PANTHER" id="PTHR14624:SF0">
    <property type="entry name" value="POLYPRENOL REDUCTASE"/>
    <property type="match status" value="1"/>
</dbReference>
<dbReference type="GO" id="GO:0006488">
    <property type="term" value="P:dolichol-linked oligosaccharide biosynthetic process"/>
    <property type="evidence" value="ECO:0007669"/>
    <property type="project" value="UniProtKB-UniRule"/>
</dbReference>
<keyword evidence="4 5" id="KW-0472">Membrane</keyword>
<dbReference type="GO" id="GO:0160198">
    <property type="term" value="F:polyprenal reductase activity"/>
    <property type="evidence" value="ECO:0007669"/>
    <property type="project" value="UniProtKB-EC"/>
</dbReference>
<dbReference type="Proteomes" id="UP000799767">
    <property type="component" value="Unassembled WGS sequence"/>
</dbReference>
<accession>A0A6A6Q344</accession>
<evidence type="ECO:0000313" key="8">
    <source>
        <dbReference type="Proteomes" id="UP000799767"/>
    </source>
</evidence>
<dbReference type="AlphaFoldDB" id="A0A6A6Q344"/>
<evidence type="ECO:0000256" key="5">
    <source>
        <dbReference type="RuleBase" id="RU367081"/>
    </source>
</evidence>
<evidence type="ECO:0000313" key="7">
    <source>
        <dbReference type="EMBL" id="KAF2486424.1"/>
    </source>
</evidence>
<sequence>MDLVVLLRAGYLAAALAVVVVSVIPALRTRFLAYGPRAASPSSSVPASVEEEKQRPGKTATNIIAHLLDHVATWQVSHSWFSSFYYLSGGLSIAWLISWLVFPRSGDTAFIMHPRKGSMSVQQVEVAWLMMFAQGMRRLYECRSLQSASSSTKSIMWIGHWLLGLLFYTATSMAIWIEGVPTLQSHTLTRADFSFHAPSLRTILSVLIFLLASGFQHDCHVYLHDLKNSKAKDDKGSARQYKLPEHPAFHSLIAPHYTAECFIYLSLALVAAPKGAWVNWTLASAVVFVVANLGITARDTRQWYHDKFGMKAVEGKWILIPGIY</sequence>
<comment type="pathway">
    <text evidence="5">Protein modification; protein glycosylation.</text>
</comment>
<comment type="subcellular location">
    <subcellularLocation>
        <location evidence="1">Endomembrane system</location>
        <topology evidence="1">Multi-pass membrane protein</topology>
    </subcellularLocation>
    <subcellularLocation>
        <location evidence="5">Endoplasmic reticulum membrane</location>
    </subcellularLocation>
</comment>
<keyword evidence="2 5" id="KW-0812">Transmembrane</keyword>
<dbReference type="GeneID" id="54479702"/>
<dbReference type="GO" id="GO:0016095">
    <property type="term" value="P:polyprenol catabolic process"/>
    <property type="evidence" value="ECO:0007669"/>
    <property type="project" value="UniProtKB-UniRule"/>
</dbReference>
<dbReference type="GO" id="GO:0102389">
    <property type="term" value="F:polyprenol reductase activity"/>
    <property type="evidence" value="ECO:0007669"/>
    <property type="project" value="UniProtKB-UniRule"/>
</dbReference>
<dbReference type="EMBL" id="MU001632">
    <property type="protein sequence ID" value="KAF2486424.1"/>
    <property type="molecule type" value="Genomic_DNA"/>
</dbReference>
<feature type="transmembrane region" description="Helical" evidence="5">
    <location>
        <begin position="203"/>
        <end position="223"/>
    </location>
</feature>
<dbReference type="EC" id="1.3.1.94" evidence="5"/>
<keyword evidence="5" id="KW-0256">Endoplasmic reticulum</keyword>
<keyword evidence="5" id="KW-0560">Oxidoreductase</keyword>
<keyword evidence="8" id="KW-1185">Reference proteome</keyword>
<name>A0A6A6Q344_9PEZI</name>
<keyword evidence="3 5" id="KW-1133">Transmembrane helix</keyword>
<dbReference type="PROSITE" id="PS50244">
    <property type="entry name" value="S5A_REDUCTASE"/>
    <property type="match status" value="1"/>
</dbReference>
<dbReference type="PANTHER" id="PTHR14624">
    <property type="entry name" value="DFG10 PROTEIN"/>
    <property type="match status" value="1"/>
</dbReference>
<comment type="function">
    <text evidence="5">Plays a key role in early steps of protein N-linked glycosylation by being involved in the conversion of polyprenol into dolichol. Acts as a polyprenal reductase that mediates the reduction of polyprenal into dolichal in a NADP-dependent mechanism. Dolichols are required for the synthesis of dolichol-linked monosaccharides and the oligosaccharide precursor used for N-glycosylation.</text>
</comment>
<proteinExistence type="inferred from homology"/>
<reference evidence="7" key="1">
    <citation type="journal article" date="2020" name="Stud. Mycol.">
        <title>101 Dothideomycetes genomes: a test case for predicting lifestyles and emergence of pathogens.</title>
        <authorList>
            <person name="Haridas S."/>
            <person name="Albert R."/>
            <person name="Binder M."/>
            <person name="Bloem J."/>
            <person name="Labutti K."/>
            <person name="Salamov A."/>
            <person name="Andreopoulos B."/>
            <person name="Baker S."/>
            <person name="Barry K."/>
            <person name="Bills G."/>
            <person name="Bluhm B."/>
            <person name="Cannon C."/>
            <person name="Castanera R."/>
            <person name="Culley D."/>
            <person name="Daum C."/>
            <person name="Ezra D."/>
            <person name="Gonzalez J."/>
            <person name="Henrissat B."/>
            <person name="Kuo A."/>
            <person name="Liang C."/>
            <person name="Lipzen A."/>
            <person name="Lutzoni F."/>
            <person name="Magnuson J."/>
            <person name="Mondo S."/>
            <person name="Nolan M."/>
            <person name="Ohm R."/>
            <person name="Pangilinan J."/>
            <person name="Park H.-J."/>
            <person name="Ramirez L."/>
            <person name="Alfaro M."/>
            <person name="Sun H."/>
            <person name="Tritt A."/>
            <person name="Yoshinaga Y."/>
            <person name="Zwiers L.-H."/>
            <person name="Turgeon B."/>
            <person name="Goodwin S."/>
            <person name="Spatafora J."/>
            <person name="Crous P."/>
            <person name="Grigoriev I."/>
        </authorList>
    </citation>
    <scope>NUCLEOTIDE SEQUENCE</scope>
    <source>
        <strain evidence="7">CBS 113389</strain>
    </source>
</reference>
<comment type="catalytic activity">
    <reaction evidence="5">
        <text>a di-trans,poly-cis-dolichal + NADP(+) = a di-trans,poly-cis-polyprenal + NADPH + H(+)</text>
        <dbReference type="Rhea" id="RHEA:80727"/>
        <dbReference type="Rhea" id="RHEA-COMP:19536"/>
        <dbReference type="Rhea" id="RHEA-COMP:19537"/>
        <dbReference type="ChEBI" id="CHEBI:15378"/>
        <dbReference type="ChEBI" id="CHEBI:57783"/>
        <dbReference type="ChEBI" id="CHEBI:58349"/>
        <dbReference type="ChEBI" id="CHEBI:231623"/>
        <dbReference type="ChEBI" id="CHEBI:231637"/>
        <dbReference type="EC" id="1.3.1.94"/>
    </reaction>
    <physiologicalReaction direction="right-to-left" evidence="5">
        <dbReference type="Rhea" id="RHEA:80729"/>
    </physiologicalReaction>
</comment>
<dbReference type="GO" id="GO:0005789">
    <property type="term" value="C:endoplasmic reticulum membrane"/>
    <property type="evidence" value="ECO:0007669"/>
    <property type="project" value="UniProtKB-SubCell"/>
</dbReference>
<keyword evidence="5" id="KW-0521">NADP</keyword>
<feature type="transmembrane region" description="Helical" evidence="5">
    <location>
        <begin position="277"/>
        <end position="297"/>
    </location>
</feature>
<gene>
    <name evidence="7" type="ORF">BDY17DRAFT_78755</name>
</gene>
<dbReference type="Pfam" id="PF02544">
    <property type="entry name" value="Steroid_dh"/>
    <property type="match status" value="1"/>
</dbReference>
<feature type="transmembrane region" description="Helical" evidence="5">
    <location>
        <begin position="161"/>
        <end position="183"/>
    </location>
</feature>
<organism evidence="7 8">
    <name type="scientific">Neohortaea acidophila</name>
    <dbReference type="NCBI Taxonomy" id="245834"/>
    <lineage>
        <taxon>Eukaryota</taxon>
        <taxon>Fungi</taxon>
        <taxon>Dikarya</taxon>
        <taxon>Ascomycota</taxon>
        <taxon>Pezizomycotina</taxon>
        <taxon>Dothideomycetes</taxon>
        <taxon>Dothideomycetidae</taxon>
        <taxon>Mycosphaerellales</taxon>
        <taxon>Teratosphaeriaceae</taxon>
        <taxon>Neohortaea</taxon>
    </lineage>
</organism>
<evidence type="ECO:0000256" key="3">
    <source>
        <dbReference type="ARBA" id="ARBA00022989"/>
    </source>
</evidence>
<feature type="transmembrane region" description="Helical" evidence="5">
    <location>
        <begin position="6"/>
        <end position="27"/>
    </location>
</feature>
<evidence type="ECO:0000259" key="6">
    <source>
        <dbReference type="Pfam" id="PF02544"/>
    </source>
</evidence>
<dbReference type="InterPro" id="IPR001104">
    <property type="entry name" value="3-oxo-5_a-steroid_4-DH_C"/>
</dbReference>
<dbReference type="GO" id="GO:0003865">
    <property type="term" value="F:3-oxo-5-alpha-steroid 4-dehydrogenase activity"/>
    <property type="evidence" value="ECO:0007669"/>
    <property type="project" value="TreeGrafter"/>
</dbReference>
<dbReference type="RefSeq" id="XP_033592993.1">
    <property type="nucleotide sequence ID" value="XM_033738700.1"/>
</dbReference>
<evidence type="ECO:0000256" key="1">
    <source>
        <dbReference type="ARBA" id="ARBA00004127"/>
    </source>
</evidence>
<dbReference type="UniPathway" id="UPA00378"/>
<evidence type="ECO:0000256" key="4">
    <source>
        <dbReference type="ARBA" id="ARBA00023136"/>
    </source>
</evidence>
<feature type="domain" description="3-oxo-5-alpha-steroid 4-dehydrogenase C-terminal" evidence="6">
    <location>
        <begin position="199"/>
        <end position="324"/>
    </location>
</feature>
<dbReference type="InterPro" id="IPR039698">
    <property type="entry name" value="Dfg10/SRD5A3"/>
</dbReference>
<dbReference type="OrthoDB" id="541710at2759"/>
<comment type="similarity">
    <text evidence="5">Belongs to the steroid 5-alpha reductase family. Polyprenal reductase subfamily.</text>
</comment>
<protein>
    <recommendedName>
        <fullName evidence="5">Polyprenal reductase</fullName>
        <ecNumber evidence="5">1.3.1.94</ecNumber>
    </recommendedName>
</protein>